<dbReference type="AlphaFoldDB" id="A0A9E7EWD5"/>
<gene>
    <name evidence="2" type="ORF">MUK42_02881</name>
</gene>
<dbReference type="OrthoDB" id="191196at2759"/>
<proteinExistence type="predicted"/>
<dbReference type="Proteomes" id="UP001055439">
    <property type="component" value="Chromosome 10"/>
</dbReference>
<organism evidence="2 3">
    <name type="scientific">Musa troglodytarum</name>
    <name type="common">fe'i banana</name>
    <dbReference type="NCBI Taxonomy" id="320322"/>
    <lineage>
        <taxon>Eukaryota</taxon>
        <taxon>Viridiplantae</taxon>
        <taxon>Streptophyta</taxon>
        <taxon>Embryophyta</taxon>
        <taxon>Tracheophyta</taxon>
        <taxon>Spermatophyta</taxon>
        <taxon>Magnoliopsida</taxon>
        <taxon>Liliopsida</taxon>
        <taxon>Zingiberales</taxon>
        <taxon>Musaceae</taxon>
        <taxon>Musa</taxon>
    </lineage>
</organism>
<feature type="compositionally biased region" description="Low complexity" evidence="1">
    <location>
        <begin position="19"/>
        <end position="36"/>
    </location>
</feature>
<dbReference type="PANTHER" id="PTHR34935">
    <property type="entry name" value="PROTEIN TIC110, CHLOROPLASTIC"/>
    <property type="match status" value="1"/>
</dbReference>
<evidence type="ECO:0000256" key="1">
    <source>
        <dbReference type="SAM" id="MobiDB-lite"/>
    </source>
</evidence>
<protein>
    <recommendedName>
        <fullName evidence="4">Protein TIC110, chloroplastic</fullName>
    </recommendedName>
</protein>
<feature type="region of interest" description="Disordered" evidence="1">
    <location>
        <begin position="16"/>
        <end position="38"/>
    </location>
</feature>
<evidence type="ECO:0000313" key="2">
    <source>
        <dbReference type="EMBL" id="URD83058.1"/>
    </source>
</evidence>
<sequence length="1009" mass="111050">METSLLVPTPSFPSRRLRFSPSAPSSSSSSPFRLLPRLPPRRFRRHGHCRLSLPRCSVSEAPASASAASPAVDPSVFGGPKELSGPQALVCALPPPARMASSAVLAAAAMAAGFGLGLRVGGSKVAGIGGAAVLGLAGGAAVYALNSKVPEVAAINLHNLVAGYDDPTELTKDEVAAIVEKYGVSKQDDAFKAELCDLYSRFVSSVLPLGSENLKGYEVEMIIRFKEALGIDDPDAASVHVEIGRHIYRQRLETGDREADIEQRRAFQKLIYVSTLVFGEASKFLLPWKRLFNVTDSQIEIAIRDNAQKLYASKLKLIGQVFILFAMRDEEEIAGEMFREHTRELVEENISTALSILKSRAKASMGTLQVIEQLEKVLAFNNLLTSLSKHSDSAQFAQGVGPVSLIGGEFDGDRKIDDLKLLYRTYAEESFSSGCIQGEKLTALSQLRNIFGLGKREAENIMLDVTTRVYRRRLSRAFSGGDLDAAPSKAAFLQNLCEELHFDPNMASKIHEEIYRQKLQQFVEDGELSEEEVASLQRYRVLLCIHHETIDAAHADICGRLFEKVVKDAIASGVEGYDAEVRNSVRKASKGLRLTTDAAMAIASKAVRRVFMTYIQRSKGAGNRIEAARELKKMIAFNALVVTELISDIKGEPAAPAEPIDVDSKQIDEEDEWESLQTLRKTHPSKELEAKLTKPAQTEITLKDDLSERDRAEIYRTYLLFCITGEVTTVPFGAQITTKKDNSEFLLLNQLGRILGMTGKEIVEVHRNFAEQAFMKQAEVILADGQLTKARIEQLNEVQKQVGLPAEYAQKVIKNITTTKMSAAIETAVSQGRIGIQQVRELKEANIDLDSMISERLRESLFRKTVEEIFSSGTGVFNEAEVYEKIPSDLSIDADKAKGVVKELAKTRLSNSLVQAVALLRQRNRDGVISSLNDMLACDMAVPAEPLSWSSPEELADLYCIYLKSIPKPEKLTRLQYLLGISDSTAAILRDTAERGALPIGDEEEECVF</sequence>
<evidence type="ECO:0008006" key="4">
    <source>
        <dbReference type="Google" id="ProtNLM"/>
    </source>
</evidence>
<evidence type="ECO:0000313" key="3">
    <source>
        <dbReference type="Proteomes" id="UP001055439"/>
    </source>
</evidence>
<name>A0A9E7EWD5_9LILI</name>
<keyword evidence="3" id="KW-1185">Reference proteome</keyword>
<dbReference type="EMBL" id="CP097503">
    <property type="protein sequence ID" value="URD83058.1"/>
    <property type="molecule type" value="Genomic_DNA"/>
</dbReference>
<dbReference type="GO" id="GO:0045037">
    <property type="term" value="P:protein import into chloroplast stroma"/>
    <property type="evidence" value="ECO:0007669"/>
    <property type="project" value="TreeGrafter"/>
</dbReference>
<dbReference type="PANTHER" id="PTHR34935:SF3">
    <property type="entry name" value="PROTEIN TIC110, CHLOROPLASTIC"/>
    <property type="match status" value="1"/>
</dbReference>
<accession>A0A9E7EWD5</accession>
<dbReference type="InterPro" id="IPR031610">
    <property type="entry name" value="TIC110"/>
</dbReference>
<dbReference type="GO" id="GO:0061927">
    <property type="term" value="C:TOC-TIC supercomplex I"/>
    <property type="evidence" value="ECO:0007669"/>
    <property type="project" value="TreeGrafter"/>
</dbReference>
<dbReference type="Pfam" id="PF16940">
    <property type="entry name" value="Tic110"/>
    <property type="match status" value="1"/>
</dbReference>
<reference evidence="2" key="1">
    <citation type="submission" date="2022-05" db="EMBL/GenBank/DDBJ databases">
        <title>The Musa troglodytarum L. genome provides insights into the mechanism of non-climacteric behaviour and enrichment of carotenoids.</title>
        <authorList>
            <person name="Wang J."/>
        </authorList>
    </citation>
    <scope>NUCLEOTIDE SEQUENCE</scope>
    <source>
        <tissue evidence="2">Leaf</tissue>
    </source>
</reference>